<dbReference type="OrthoDB" id="2086014at2"/>
<name>A0A1H8A6Z0_9FIRM</name>
<dbReference type="EMBL" id="FOCG01000001">
    <property type="protein sequence ID" value="SEM66246.1"/>
    <property type="molecule type" value="Genomic_DNA"/>
</dbReference>
<keyword evidence="2" id="KW-1185">Reference proteome</keyword>
<evidence type="ECO:0000313" key="2">
    <source>
        <dbReference type="Proteomes" id="UP000199158"/>
    </source>
</evidence>
<proteinExistence type="predicted"/>
<protein>
    <submittedName>
        <fullName evidence="1">Uncharacterized protein</fullName>
    </submittedName>
</protein>
<evidence type="ECO:0000313" key="1">
    <source>
        <dbReference type="EMBL" id="SEM66246.1"/>
    </source>
</evidence>
<gene>
    <name evidence="1" type="ORF">SAMN05216180_1147</name>
</gene>
<accession>A0A1H8A6Z0</accession>
<sequence length="255" mass="29394">MSERMPDFVVKISDGKCKIKYQNKRFQSIGFDLSQYIYDADVDNENDIEIIKEGICTITPEGVHIQDKEGKDIERVNCYVSTCYSRNTNDKVINKLPVSKNEDINLKLLEYDRILAIDTNTKTINDKIFSITSIIQSNPIQSINDKELYFWQYCKQWSSINVDKPENFAWAKVIDSANFQINSKKCNHSVAVIVDSDLDKIEKFNARHLPIWGDFYLPKNFNLIYASADTGGELLPNILIRKCDKFAKQALDLVK</sequence>
<dbReference type="RefSeq" id="WP_092752520.1">
    <property type="nucleotide sequence ID" value="NZ_FOCG01000001.1"/>
</dbReference>
<organism evidence="1 2">
    <name type="scientific">Hydrogenoanaerobacterium saccharovorans</name>
    <dbReference type="NCBI Taxonomy" id="474960"/>
    <lineage>
        <taxon>Bacteria</taxon>
        <taxon>Bacillati</taxon>
        <taxon>Bacillota</taxon>
        <taxon>Clostridia</taxon>
        <taxon>Eubacteriales</taxon>
        <taxon>Oscillospiraceae</taxon>
        <taxon>Hydrogenoanaerobacterium</taxon>
    </lineage>
</organism>
<dbReference type="Proteomes" id="UP000199158">
    <property type="component" value="Unassembled WGS sequence"/>
</dbReference>
<dbReference type="AlphaFoldDB" id="A0A1H8A6Z0"/>
<reference evidence="1 2" key="1">
    <citation type="submission" date="2016-10" db="EMBL/GenBank/DDBJ databases">
        <authorList>
            <person name="de Groot N.N."/>
        </authorList>
    </citation>
    <scope>NUCLEOTIDE SEQUENCE [LARGE SCALE GENOMIC DNA]</scope>
    <source>
        <strain evidence="1 2">CGMCC 1.5070</strain>
    </source>
</reference>